<organism evidence="3 4">
    <name type="scientific">Pyronema omphalodes (strain CBS 100304)</name>
    <name type="common">Pyronema confluens</name>
    <dbReference type="NCBI Taxonomy" id="1076935"/>
    <lineage>
        <taxon>Eukaryota</taxon>
        <taxon>Fungi</taxon>
        <taxon>Dikarya</taxon>
        <taxon>Ascomycota</taxon>
        <taxon>Pezizomycotina</taxon>
        <taxon>Pezizomycetes</taxon>
        <taxon>Pezizales</taxon>
        <taxon>Pyronemataceae</taxon>
        <taxon>Pyronema</taxon>
    </lineage>
</organism>
<keyword evidence="4" id="KW-1185">Reference proteome</keyword>
<reference evidence="3 4" key="1">
    <citation type="journal article" date="2013" name="PLoS Genet.">
        <title>The genome and development-dependent transcriptomes of Pyronema confluens: a window into fungal evolution.</title>
        <authorList>
            <person name="Traeger S."/>
            <person name="Altegoer F."/>
            <person name="Freitag M."/>
            <person name="Gabaldon T."/>
            <person name="Kempken F."/>
            <person name="Kumar A."/>
            <person name="Marcet-Houben M."/>
            <person name="Poggeler S."/>
            <person name="Stajich J.E."/>
            <person name="Nowrousian M."/>
        </authorList>
    </citation>
    <scope>NUCLEOTIDE SEQUENCE [LARGE SCALE GENOMIC DNA]</scope>
    <source>
        <strain evidence="4">CBS 100304</strain>
        <tissue evidence="3">Vegetative mycelium</tissue>
    </source>
</reference>
<protein>
    <recommendedName>
        <fullName evidence="2">DUF7909 domain-containing protein</fullName>
    </recommendedName>
</protein>
<evidence type="ECO:0000256" key="1">
    <source>
        <dbReference type="SAM" id="SignalP"/>
    </source>
</evidence>
<dbReference type="OMA" id="EYTPEDN"/>
<dbReference type="OrthoDB" id="5985073at2759"/>
<dbReference type="Proteomes" id="UP000018144">
    <property type="component" value="Unassembled WGS sequence"/>
</dbReference>
<dbReference type="InterPro" id="IPR057231">
    <property type="entry name" value="DUF7909"/>
</dbReference>
<feature type="domain" description="DUF7909" evidence="2">
    <location>
        <begin position="21"/>
        <end position="181"/>
    </location>
</feature>
<feature type="chain" id="PRO_5004651125" description="DUF7909 domain-containing protein" evidence="1">
    <location>
        <begin position="18"/>
        <end position="192"/>
    </location>
</feature>
<keyword evidence="1" id="KW-0732">Signal</keyword>
<sequence>MHFLSILLTAALASAQCAPNPTPRVDANINTPFAVEVHNASYPAIHNRRLNFWKAGGGDNHLYLSPAGDSISNHTLVAGVLTNIEPTFNNVTIRAVINGEYTARDNTTKIFMTQRGDPRAYFDVYDGCNPDTGAAQLILRLKNGDKVCVRPASGPRDEFRYSGNGNTLDAGCVHVDLGVVVTPVLVPAVLKV</sequence>
<evidence type="ECO:0000313" key="4">
    <source>
        <dbReference type="Proteomes" id="UP000018144"/>
    </source>
</evidence>
<accession>U4L4X7</accession>
<feature type="signal peptide" evidence="1">
    <location>
        <begin position="1"/>
        <end position="17"/>
    </location>
</feature>
<evidence type="ECO:0000259" key="2">
    <source>
        <dbReference type="Pfam" id="PF25486"/>
    </source>
</evidence>
<proteinExistence type="predicted"/>
<gene>
    <name evidence="3" type="ORF">PCON_10514</name>
</gene>
<dbReference type="EMBL" id="HF935578">
    <property type="protein sequence ID" value="CCX10920.1"/>
    <property type="molecule type" value="Genomic_DNA"/>
</dbReference>
<evidence type="ECO:0000313" key="3">
    <source>
        <dbReference type="EMBL" id="CCX10920.1"/>
    </source>
</evidence>
<dbReference type="eggNOG" id="ENOG502SQSP">
    <property type="taxonomic scope" value="Eukaryota"/>
</dbReference>
<dbReference type="AlphaFoldDB" id="U4L4X7"/>
<dbReference type="STRING" id="1076935.U4L4X7"/>
<dbReference type="Pfam" id="PF25486">
    <property type="entry name" value="DUF7909"/>
    <property type="match status" value="1"/>
</dbReference>
<name>U4L4X7_PYROM</name>